<dbReference type="AlphaFoldDB" id="A0A7X1LU28"/>
<dbReference type="EMBL" id="JACMHY010000018">
    <property type="protein sequence ID" value="MBC2869454.1"/>
    <property type="molecule type" value="Genomic_DNA"/>
</dbReference>
<evidence type="ECO:0000313" key="1">
    <source>
        <dbReference type="EMBL" id="MBC2869454.1"/>
    </source>
</evidence>
<evidence type="ECO:0000313" key="2">
    <source>
        <dbReference type="Proteomes" id="UP000517694"/>
    </source>
</evidence>
<organism evidence="1 2">
    <name type="scientific">Streptomyces mexicanus</name>
    <dbReference type="NCBI Taxonomy" id="178566"/>
    <lineage>
        <taxon>Bacteria</taxon>
        <taxon>Bacillati</taxon>
        <taxon>Actinomycetota</taxon>
        <taxon>Actinomycetes</taxon>
        <taxon>Kitasatosporales</taxon>
        <taxon>Streptomycetaceae</taxon>
        <taxon>Streptomyces</taxon>
    </lineage>
</organism>
<reference evidence="1 2" key="1">
    <citation type="submission" date="2020-08" db="EMBL/GenBank/DDBJ databases">
        <title>Whole-Genome Sequence of French Clinical Streptomyces mexicanus Strain Q0842.</title>
        <authorList>
            <person name="Boxberger M."/>
            <person name="La Scola B."/>
        </authorList>
    </citation>
    <scope>NUCLEOTIDE SEQUENCE [LARGE SCALE GENOMIC DNA]</scope>
    <source>
        <strain evidence="1 2">Marseille-Q0842</strain>
    </source>
</reference>
<protein>
    <submittedName>
        <fullName evidence="1">Uncharacterized protein</fullName>
    </submittedName>
</protein>
<comment type="caution">
    <text evidence="1">The sequence shown here is derived from an EMBL/GenBank/DDBJ whole genome shotgun (WGS) entry which is preliminary data.</text>
</comment>
<sequence>MITFTPVARWIWGRDDETSDPLFCCLRHLLVAYGVLGEHRFAVGDPKMSISVAEAGKSNSFLFQEEFRVGSWHPNGVAQLVDRVRGRLRTGEIGSVDGYVECAGMVMVGSGDEEVQQESLFRLSASSFADFVSVELSANSDVWLAYDLEGRPQQKVYAANAPRLSALLCDLSQSLGVETDPDDPTYFAKPTQTGVENYFDSDGKASDVWRSFEVPTRYDVFTHAPGFGKIGYQRAARGEVRCVAVRDQQGELLGHLWASDSENAASFEPQDVSDDATYRAGLVWLDRLRSAHDRGLSPCEALAELGDLPDGEDDAGRVDLSEELTIPLARLRDGSQQGSAQGSL</sequence>
<keyword evidence="2" id="KW-1185">Reference proteome</keyword>
<accession>A0A7X1LU28</accession>
<gene>
    <name evidence="1" type="ORF">H1R13_32210</name>
</gene>
<dbReference type="RefSeq" id="WP_159672601.1">
    <property type="nucleotide sequence ID" value="NZ_JACMHY010000018.1"/>
</dbReference>
<name>A0A7X1LU28_9ACTN</name>
<proteinExistence type="predicted"/>
<dbReference type="OrthoDB" id="4563658at2"/>
<dbReference type="Proteomes" id="UP000517694">
    <property type="component" value="Unassembled WGS sequence"/>
</dbReference>